<feature type="signal peptide" evidence="1">
    <location>
        <begin position="1"/>
        <end position="21"/>
    </location>
</feature>
<feature type="chain" id="PRO_5041940069" evidence="1">
    <location>
        <begin position="22"/>
        <end position="432"/>
    </location>
</feature>
<evidence type="ECO:0000313" key="3">
    <source>
        <dbReference type="EMBL" id="MDJ1506264.1"/>
    </source>
</evidence>
<dbReference type="NCBIfam" id="TIGR04183">
    <property type="entry name" value="Por_Secre_tail"/>
    <property type="match status" value="1"/>
</dbReference>
<comment type="caution">
    <text evidence="3">The sequence shown here is derived from an EMBL/GenBank/DDBJ whole genome shotgun (WGS) entry which is preliminary data.</text>
</comment>
<organism evidence="3 4">
    <name type="scientific">Xanthocytophaga agilis</name>
    <dbReference type="NCBI Taxonomy" id="3048010"/>
    <lineage>
        <taxon>Bacteria</taxon>
        <taxon>Pseudomonadati</taxon>
        <taxon>Bacteroidota</taxon>
        <taxon>Cytophagia</taxon>
        <taxon>Cytophagales</taxon>
        <taxon>Rhodocytophagaceae</taxon>
        <taxon>Xanthocytophaga</taxon>
    </lineage>
</organism>
<dbReference type="Proteomes" id="UP001232063">
    <property type="component" value="Unassembled WGS sequence"/>
</dbReference>
<sequence>MNHFYKLLFVFSYFLTQASYASDPLVISPADRSTVNVAAPLVIKTQANDSLAAQVKVKILLNDPRTFVYEATQNAASTNQFLIADAPLQPGNQYLIEVSTLGSHGYVIGQTYYTIFTEYVPVVEAKPFLINSADTLVLYETNRYFGFNVNPNNPNARKITVRFYVGSPYTADTKTLTSDEAVQPVNFTYIYDATQIEKGIVHFKELTITTFDSLGTILAQNTYNVPYIVPTPKAAEFISPTTGATDVSTTPTITLGNYSTNPNGGCTQWIFISYEIDRYPADWQGEDYIRQNVSQNVNQWTPSVALQPNTKYEVRVSGGFVCYGPTSVTSTFTTGGGSLSSRLAGAAISDELDSPSIVSPNPFSDQVSIQLKPTYQNANVTLMSMQGRVLFSKKASANETISFKDNSLAPGLYLINITDQTGKNEQFKIIKQ</sequence>
<gene>
    <name evidence="3" type="ORF">QNI22_36740</name>
</gene>
<accession>A0AAE3R9Q3</accession>
<dbReference type="AlphaFoldDB" id="A0AAE3R9Q3"/>
<dbReference type="Pfam" id="PF18962">
    <property type="entry name" value="Por_Secre_tail"/>
    <property type="match status" value="1"/>
</dbReference>
<dbReference type="EMBL" id="JASJOU010000021">
    <property type="protein sequence ID" value="MDJ1506264.1"/>
    <property type="molecule type" value="Genomic_DNA"/>
</dbReference>
<evidence type="ECO:0000313" key="4">
    <source>
        <dbReference type="Proteomes" id="UP001232063"/>
    </source>
</evidence>
<keyword evidence="4" id="KW-1185">Reference proteome</keyword>
<evidence type="ECO:0000259" key="2">
    <source>
        <dbReference type="Pfam" id="PF18962"/>
    </source>
</evidence>
<protein>
    <submittedName>
        <fullName evidence="3">T9SS type A sorting domain-containing protein</fullName>
    </submittedName>
</protein>
<proteinExistence type="predicted"/>
<name>A0AAE3R9Q3_9BACT</name>
<keyword evidence="1" id="KW-0732">Signal</keyword>
<dbReference type="InterPro" id="IPR026444">
    <property type="entry name" value="Secre_tail"/>
</dbReference>
<feature type="domain" description="Secretion system C-terminal sorting" evidence="2">
    <location>
        <begin position="359"/>
        <end position="426"/>
    </location>
</feature>
<evidence type="ECO:0000256" key="1">
    <source>
        <dbReference type="SAM" id="SignalP"/>
    </source>
</evidence>
<reference evidence="3" key="1">
    <citation type="submission" date="2023-05" db="EMBL/GenBank/DDBJ databases">
        <authorList>
            <person name="Zhang X."/>
        </authorList>
    </citation>
    <scope>NUCLEOTIDE SEQUENCE</scope>
    <source>
        <strain evidence="3">BD1B2-1</strain>
    </source>
</reference>
<dbReference type="RefSeq" id="WP_314519105.1">
    <property type="nucleotide sequence ID" value="NZ_JASJOU010000021.1"/>
</dbReference>